<evidence type="ECO:0000313" key="2">
    <source>
        <dbReference type="EMBL" id="KAF2850790.1"/>
    </source>
</evidence>
<keyword evidence="3" id="KW-1185">Reference proteome</keyword>
<gene>
    <name evidence="2" type="ORF">T440DRAFT_85218</name>
</gene>
<evidence type="ECO:0000256" key="1">
    <source>
        <dbReference type="SAM" id="MobiDB-lite"/>
    </source>
</evidence>
<protein>
    <submittedName>
        <fullName evidence="2">Uncharacterized protein</fullName>
    </submittedName>
</protein>
<dbReference type="EMBL" id="MU006305">
    <property type="protein sequence ID" value="KAF2850790.1"/>
    <property type="molecule type" value="Genomic_DNA"/>
</dbReference>
<reference evidence="2" key="1">
    <citation type="submission" date="2020-01" db="EMBL/GenBank/DDBJ databases">
        <authorList>
            <consortium name="DOE Joint Genome Institute"/>
            <person name="Haridas S."/>
            <person name="Albert R."/>
            <person name="Binder M."/>
            <person name="Bloem J."/>
            <person name="Labutti K."/>
            <person name="Salamov A."/>
            <person name="Andreopoulos B."/>
            <person name="Baker S.E."/>
            <person name="Barry K."/>
            <person name="Bills G."/>
            <person name="Bluhm B.H."/>
            <person name="Cannon C."/>
            <person name="Castanera R."/>
            <person name="Culley D.E."/>
            <person name="Daum C."/>
            <person name="Ezra D."/>
            <person name="Gonzalez J.B."/>
            <person name="Henrissat B."/>
            <person name="Kuo A."/>
            <person name="Liang C."/>
            <person name="Lipzen A."/>
            <person name="Lutzoni F."/>
            <person name="Magnuson J."/>
            <person name="Mondo S."/>
            <person name="Nolan M."/>
            <person name="Ohm R."/>
            <person name="Pangilinan J."/>
            <person name="Park H.-J."/>
            <person name="Ramirez L."/>
            <person name="Alfaro M."/>
            <person name="Sun H."/>
            <person name="Tritt A."/>
            <person name="Yoshinaga Y."/>
            <person name="Zwiers L.-H."/>
            <person name="Turgeon B.G."/>
            <person name="Goodwin S.B."/>
            <person name="Spatafora J.W."/>
            <person name="Crous P.W."/>
            <person name="Grigoriev I.V."/>
        </authorList>
    </citation>
    <scope>NUCLEOTIDE SEQUENCE</scope>
    <source>
        <strain evidence="2">IPT5</strain>
    </source>
</reference>
<evidence type="ECO:0000313" key="3">
    <source>
        <dbReference type="Proteomes" id="UP000799423"/>
    </source>
</evidence>
<proteinExistence type="predicted"/>
<accession>A0A6A7B5V3</accession>
<dbReference type="AlphaFoldDB" id="A0A6A7B5V3"/>
<dbReference type="Proteomes" id="UP000799423">
    <property type="component" value="Unassembled WGS sequence"/>
</dbReference>
<sequence length="156" mass="17253">MRKTSNADAIACAPRTQKRAIWHGWGGHLGMSARRAAWRAKRHVCPRARNCRRGARHWPLAWFVSGHPILHRTSSRATLPAAAPQHGSMAASWPPVPTPRREAPFASTPGERLPGLVDWHYVTRQTLTLAGIGHYLVVSSTLAFSTSFDLAPRRPS</sequence>
<name>A0A6A7B5V3_9PLEO</name>
<feature type="region of interest" description="Disordered" evidence="1">
    <location>
        <begin position="86"/>
        <end position="107"/>
    </location>
</feature>
<organism evidence="2 3">
    <name type="scientific">Plenodomus tracheiphilus IPT5</name>
    <dbReference type="NCBI Taxonomy" id="1408161"/>
    <lineage>
        <taxon>Eukaryota</taxon>
        <taxon>Fungi</taxon>
        <taxon>Dikarya</taxon>
        <taxon>Ascomycota</taxon>
        <taxon>Pezizomycotina</taxon>
        <taxon>Dothideomycetes</taxon>
        <taxon>Pleosporomycetidae</taxon>
        <taxon>Pleosporales</taxon>
        <taxon>Pleosporineae</taxon>
        <taxon>Leptosphaeriaceae</taxon>
        <taxon>Plenodomus</taxon>
    </lineage>
</organism>